<evidence type="ECO:0000313" key="2">
    <source>
        <dbReference type="Proteomes" id="UP001371305"/>
    </source>
</evidence>
<evidence type="ECO:0000313" key="1">
    <source>
        <dbReference type="EMBL" id="MEK7951691.1"/>
    </source>
</evidence>
<dbReference type="RefSeq" id="WP_341405358.1">
    <property type="nucleotide sequence ID" value="NZ_JBBUKT010000005.1"/>
</dbReference>
<comment type="caution">
    <text evidence="1">The sequence shown here is derived from an EMBL/GenBank/DDBJ whole genome shotgun (WGS) entry which is preliminary data.</text>
</comment>
<dbReference type="EMBL" id="JBBUKT010000005">
    <property type="protein sequence ID" value="MEK7951691.1"/>
    <property type="molecule type" value="Genomic_DNA"/>
</dbReference>
<protein>
    <submittedName>
        <fullName evidence="1">Uncharacterized protein</fullName>
    </submittedName>
</protein>
<keyword evidence="2" id="KW-1185">Reference proteome</keyword>
<accession>A0ABU9AX26</accession>
<proteinExistence type="predicted"/>
<reference evidence="1 2" key="1">
    <citation type="submission" date="2024-04" db="EMBL/GenBank/DDBJ databases">
        <title>Luteolibacter sp. isolated from soil.</title>
        <authorList>
            <person name="An J."/>
        </authorList>
    </citation>
    <scope>NUCLEOTIDE SEQUENCE [LARGE SCALE GENOMIC DNA]</scope>
    <source>
        <strain evidence="1 2">Y139</strain>
    </source>
</reference>
<dbReference type="Proteomes" id="UP001371305">
    <property type="component" value="Unassembled WGS sequence"/>
</dbReference>
<organism evidence="1 2">
    <name type="scientific">Luteolibacter soli</name>
    <dbReference type="NCBI Taxonomy" id="3135280"/>
    <lineage>
        <taxon>Bacteria</taxon>
        <taxon>Pseudomonadati</taxon>
        <taxon>Verrucomicrobiota</taxon>
        <taxon>Verrucomicrobiia</taxon>
        <taxon>Verrucomicrobiales</taxon>
        <taxon>Verrucomicrobiaceae</taxon>
        <taxon>Luteolibacter</taxon>
    </lineage>
</organism>
<gene>
    <name evidence="1" type="ORF">WKV53_14330</name>
</gene>
<sequence>MNSMDPVRMMSADPKVLAERLHLLAALVAGQGGEVRIPLDEVRGGERLEFYFDNERNEHVVKLGPAIETVYVGYAPQPVSDPEVAWRTTMPNAWRGIVSRIEGELLALRPGADLNIAGWLDTGEHFILCADQGLRGRAFVVDGVSFVVADTEISGSSDPYRRLSKIVVRRNG</sequence>
<name>A0ABU9AX26_9BACT</name>